<evidence type="ECO:0000256" key="1">
    <source>
        <dbReference type="ARBA" id="ARBA00022729"/>
    </source>
</evidence>
<dbReference type="AlphaFoldDB" id="A0AAN9PBW1"/>
<protein>
    <recommendedName>
        <fullName evidence="4">TPD1 protein homolog 1-like</fullName>
    </recommendedName>
</protein>
<keyword evidence="3" id="KW-1185">Reference proteome</keyword>
<dbReference type="InterPro" id="IPR040361">
    <property type="entry name" value="TPD1"/>
</dbReference>
<keyword evidence="1" id="KW-0732">Signal</keyword>
<dbReference type="EMBL" id="JAYWIO010000001">
    <property type="protein sequence ID" value="KAK7292476.1"/>
    <property type="molecule type" value="Genomic_DNA"/>
</dbReference>
<evidence type="ECO:0008006" key="4">
    <source>
        <dbReference type="Google" id="ProtNLM"/>
    </source>
</evidence>
<reference evidence="2 3" key="1">
    <citation type="submission" date="2024-01" db="EMBL/GenBank/DDBJ databases">
        <title>The genomes of 5 underutilized Papilionoideae crops provide insights into root nodulation and disease resistanc.</title>
        <authorList>
            <person name="Yuan L."/>
        </authorList>
    </citation>
    <scope>NUCLEOTIDE SEQUENCE [LARGE SCALE GENOMIC DNA]</scope>
    <source>
        <strain evidence="2">ZHUSHIDOU_FW_LH</strain>
        <tissue evidence="2">Leaf</tissue>
    </source>
</reference>
<organism evidence="2 3">
    <name type="scientific">Crotalaria pallida</name>
    <name type="common">Smooth rattlebox</name>
    <name type="synonym">Crotalaria striata</name>
    <dbReference type="NCBI Taxonomy" id="3830"/>
    <lineage>
        <taxon>Eukaryota</taxon>
        <taxon>Viridiplantae</taxon>
        <taxon>Streptophyta</taxon>
        <taxon>Embryophyta</taxon>
        <taxon>Tracheophyta</taxon>
        <taxon>Spermatophyta</taxon>
        <taxon>Magnoliopsida</taxon>
        <taxon>eudicotyledons</taxon>
        <taxon>Gunneridae</taxon>
        <taxon>Pentapetalae</taxon>
        <taxon>rosids</taxon>
        <taxon>fabids</taxon>
        <taxon>Fabales</taxon>
        <taxon>Fabaceae</taxon>
        <taxon>Papilionoideae</taxon>
        <taxon>50 kb inversion clade</taxon>
        <taxon>genistoids sensu lato</taxon>
        <taxon>core genistoids</taxon>
        <taxon>Crotalarieae</taxon>
        <taxon>Crotalaria</taxon>
    </lineage>
</organism>
<sequence>MMRVVFKRLMKARSIFLLSFVLAVLLVKDSLLLIRIVRERDASSIKYMFFPKGNRSVITARKLLLSADDGDMNGGIGTSCSKDDIGIYQGQVDPLPSGIPCYSVQIINTCAKDDCNIANIHVHCGWFSSARLINPSVFRRVGYDDCLVNDGQALGPGSAISFQYANTYSYPLSVSSVDC</sequence>
<evidence type="ECO:0000313" key="2">
    <source>
        <dbReference type="EMBL" id="KAK7292476.1"/>
    </source>
</evidence>
<proteinExistence type="predicted"/>
<gene>
    <name evidence="2" type="ORF">RIF29_08257</name>
</gene>
<dbReference type="PANTHER" id="PTHR33184:SF61">
    <property type="entry name" value="TPD1 PROTEIN HOMOLOG 1"/>
    <property type="match status" value="1"/>
</dbReference>
<name>A0AAN9PBW1_CROPI</name>
<accession>A0AAN9PBW1</accession>
<dbReference type="Pfam" id="PF24068">
    <property type="entry name" value="TPD1_C"/>
    <property type="match status" value="1"/>
</dbReference>
<dbReference type="PANTHER" id="PTHR33184">
    <property type="entry name" value="PROTEIN TAPETUM DETERMINANT 1-LIKE-RELATED"/>
    <property type="match status" value="1"/>
</dbReference>
<evidence type="ECO:0000313" key="3">
    <source>
        <dbReference type="Proteomes" id="UP001372338"/>
    </source>
</evidence>
<dbReference type="GO" id="GO:0001709">
    <property type="term" value="P:cell fate determination"/>
    <property type="evidence" value="ECO:0007669"/>
    <property type="project" value="TreeGrafter"/>
</dbReference>
<dbReference type="Proteomes" id="UP001372338">
    <property type="component" value="Unassembled WGS sequence"/>
</dbReference>
<comment type="caution">
    <text evidence="2">The sequence shown here is derived from an EMBL/GenBank/DDBJ whole genome shotgun (WGS) entry which is preliminary data.</text>
</comment>